<sequence length="435" mass="48112">MSRLFGTDGIRGIFNQDLTEELAYKVGKVLGQKYSGQKFLIVRDTRESGEPLQKALVSGLMESDLTILLAGVLPTPAAALLTKKLECLAVVISASHNPYQYNGIKILKLGYKLPDEEEDEIQKIIENLDLRASRHLKGKILEFPEAEEIYVQAIKKMYENIDFRGLKIAVDAANGSAYKTTPRVLRELGLKVDVYANNPDGRNINDGCGSLHPSFLARYVYDYDLGILHDGDADRCILLTPGGKEINGDKIMGITAVRMKQEGRLSNDTVVGTIMSNVGLESFLTERGIKFLRTKVGDKYVLEKMLEVGANLGGERSGHIIFLDRSTTGDGLITALEFLSTMVKLGKNANELEQLVLDFPQVMINVEVEDKSVAESEELSKEVALLRKPGYRIVIRPSGTEKVIRIMVEGPDEKWISATANHLAELVKSLDSRRG</sequence>
<dbReference type="GO" id="GO:0005975">
    <property type="term" value="P:carbohydrate metabolic process"/>
    <property type="evidence" value="ECO:0007669"/>
    <property type="project" value="InterPro"/>
</dbReference>
<dbReference type="RefSeq" id="WP_013931683.1">
    <property type="nucleotide sequence ID" value="NC_015707.1"/>
</dbReference>
<dbReference type="FunFam" id="3.40.120.10:FF:000002">
    <property type="entry name" value="Phosphoglucosamine mutase"/>
    <property type="match status" value="1"/>
</dbReference>
<dbReference type="InterPro" id="IPR036900">
    <property type="entry name" value="A-D-PHexomutase_C_sf"/>
</dbReference>
<evidence type="ECO:0000256" key="5">
    <source>
        <dbReference type="ARBA" id="ARBA00022842"/>
    </source>
</evidence>
<dbReference type="AlphaFoldDB" id="F7YVF4"/>
<dbReference type="Pfam" id="PF02880">
    <property type="entry name" value="PGM_PMM_III"/>
    <property type="match status" value="1"/>
</dbReference>
<evidence type="ECO:0000313" key="13">
    <source>
        <dbReference type="Proteomes" id="UP000006804"/>
    </source>
</evidence>
<dbReference type="GO" id="GO:0005829">
    <property type="term" value="C:cytosol"/>
    <property type="evidence" value="ECO:0007669"/>
    <property type="project" value="TreeGrafter"/>
</dbReference>
<evidence type="ECO:0000256" key="4">
    <source>
        <dbReference type="ARBA" id="ARBA00022723"/>
    </source>
</evidence>
<keyword evidence="4 7" id="KW-0479">Metal-binding</keyword>
<accession>F7YVF4</accession>
<evidence type="ECO:0000256" key="3">
    <source>
        <dbReference type="ARBA" id="ARBA00022553"/>
    </source>
</evidence>
<keyword evidence="3" id="KW-0597">Phosphoprotein</keyword>
<dbReference type="InterPro" id="IPR005844">
    <property type="entry name" value="A-D-PHexomutase_a/b/a-I"/>
</dbReference>
<dbReference type="Gene3D" id="3.30.310.50">
    <property type="entry name" value="Alpha-D-phosphohexomutase, C-terminal domain"/>
    <property type="match status" value="1"/>
</dbReference>
<dbReference type="InterPro" id="IPR005843">
    <property type="entry name" value="A-D-PHexomutase_C"/>
</dbReference>
<dbReference type="GO" id="GO:0000287">
    <property type="term" value="F:magnesium ion binding"/>
    <property type="evidence" value="ECO:0007669"/>
    <property type="project" value="InterPro"/>
</dbReference>
<dbReference type="Proteomes" id="UP000006804">
    <property type="component" value="Chromosome"/>
</dbReference>
<dbReference type="EC" id="5.4.2.10" evidence="12"/>
<dbReference type="PANTHER" id="PTHR42946:SF1">
    <property type="entry name" value="PHOSPHOGLUCOMUTASE (ALPHA-D-GLUCOSE-1,6-BISPHOSPHATE-DEPENDENT)"/>
    <property type="match status" value="1"/>
</dbReference>
<dbReference type="EMBL" id="CP002351">
    <property type="protein sequence ID" value="AEH50460.1"/>
    <property type="molecule type" value="Genomic_DNA"/>
</dbReference>
<dbReference type="STRING" id="688269.Theth_0365"/>
<dbReference type="GO" id="GO:0006048">
    <property type="term" value="P:UDP-N-acetylglucosamine biosynthetic process"/>
    <property type="evidence" value="ECO:0007669"/>
    <property type="project" value="TreeGrafter"/>
</dbReference>
<dbReference type="GO" id="GO:0004615">
    <property type="term" value="F:phosphomannomutase activity"/>
    <property type="evidence" value="ECO:0007669"/>
    <property type="project" value="TreeGrafter"/>
</dbReference>
<dbReference type="CDD" id="cd05802">
    <property type="entry name" value="GlmM"/>
    <property type="match status" value="1"/>
</dbReference>
<evidence type="ECO:0000256" key="2">
    <source>
        <dbReference type="ARBA" id="ARBA00010231"/>
    </source>
</evidence>
<keyword evidence="6 12" id="KW-0413">Isomerase</keyword>
<name>F7YVF4_9THEM</name>
<reference evidence="12 13" key="1">
    <citation type="submission" date="2010-11" db="EMBL/GenBank/DDBJ databases">
        <title>The complete genome of Thermotoga thermarum DSM 5069.</title>
        <authorList>
            <consortium name="US DOE Joint Genome Institute (JGI-PGF)"/>
            <person name="Lucas S."/>
            <person name="Copeland A."/>
            <person name="Lapidus A."/>
            <person name="Bruce D."/>
            <person name="Goodwin L."/>
            <person name="Pitluck S."/>
            <person name="Kyrpides N."/>
            <person name="Mavromatis K."/>
            <person name="Ivanova N."/>
            <person name="Zeytun A."/>
            <person name="Brettin T."/>
            <person name="Detter J.C."/>
            <person name="Tapia R."/>
            <person name="Han C."/>
            <person name="Land M."/>
            <person name="Hauser L."/>
            <person name="Markowitz V."/>
            <person name="Cheng J.-F."/>
            <person name="Hugenholtz P."/>
            <person name="Woyke T."/>
            <person name="Wu D."/>
            <person name="Spring S."/>
            <person name="Schroeder M."/>
            <person name="Brambilla E."/>
            <person name="Klenk H.-P."/>
            <person name="Eisen J.A."/>
        </authorList>
    </citation>
    <scope>NUCLEOTIDE SEQUENCE [LARGE SCALE GENOMIC DNA]</scope>
    <source>
        <strain evidence="12 13">DSM 5069</strain>
    </source>
</reference>
<feature type="domain" description="Alpha-D-phosphohexomutase C-terminal" evidence="8">
    <location>
        <begin position="363"/>
        <end position="425"/>
    </location>
</feature>
<dbReference type="Pfam" id="PF00408">
    <property type="entry name" value="PGM_PMM_IV"/>
    <property type="match status" value="1"/>
</dbReference>
<dbReference type="InterPro" id="IPR005846">
    <property type="entry name" value="A-D-PHexomutase_a/b/a-III"/>
</dbReference>
<dbReference type="GO" id="GO:0009252">
    <property type="term" value="P:peptidoglycan biosynthetic process"/>
    <property type="evidence" value="ECO:0007669"/>
    <property type="project" value="TreeGrafter"/>
</dbReference>
<feature type="domain" description="Alpha-D-phosphohexomutase alpha/beta/alpha" evidence="10">
    <location>
        <begin position="150"/>
        <end position="242"/>
    </location>
</feature>
<proteinExistence type="inferred from homology"/>
<dbReference type="PATRIC" id="fig|688269.3.peg.376"/>
<dbReference type="InterPro" id="IPR016055">
    <property type="entry name" value="A-D-PHexomutase_a/b/a-I/II/III"/>
</dbReference>
<protein>
    <submittedName>
        <fullName evidence="12">Phosphoglucosamine mutase</fullName>
        <ecNumber evidence="12">5.4.2.10</ecNumber>
    </submittedName>
</protein>
<evidence type="ECO:0000259" key="10">
    <source>
        <dbReference type="Pfam" id="PF02879"/>
    </source>
</evidence>
<evidence type="ECO:0000259" key="11">
    <source>
        <dbReference type="Pfam" id="PF02880"/>
    </source>
</evidence>
<dbReference type="PANTHER" id="PTHR42946">
    <property type="entry name" value="PHOSPHOHEXOSE MUTASE"/>
    <property type="match status" value="1"/>
</dbReference>
<dbReference type="PRINTS" id="PR00509">
    <property type="entry name" value="PGMPMM"/>
</dbReference>
<comment type="similarity">
    <text evidence="2 7">Belongs to the phosphohexose mutase family.</text>
</comment>
<keyword evidence="13" id="KW-1185">Reference proteome</keyword>
<dbReference type="Gene3D" id="3.40.120.10">
    <property type="entry name" value="Alpha-D-Glucose-1,6-Bisphosphate, subunit A, domain 3"/>
    <property type="match status" value="3"/>
</dbReference>
<dbReference type="GO" id="GO:0008966">
    <property type="term" value="F:phosphoglucosamine mutase activity"/>
    <property type="evidence" value="ECO:0007669"/>
    <property type="project" value="UniProtKB-EC"/>
</dbReference>
<evidence type="ECO:0000256" key="7">
    <source>
        <dbReference type="RuleBase" id="RU004326"/>
    </source>
</evidence>
<gene>
    <name evidence="12" type="ORF">Theth_0365</name>
</gene>
<dbReference type="OrthoDB" id="9806956at2"/>
<dbReference type="HOGENOM" id="CLU_016950_7_0_0"/>
<dbReference type="SUPFAM" id="SSF55957">
    <property type="entry name" value="Phosphoglucomutase, C-terminal domain"/>
    <property type="match status" value="1"/>
</dbReference>
<comment type="cofactor">
    <cofactor evidence="1">
        <name>Mg(2+)</name>
        <dbReference type="ChEBI" id="CHEBI:18420"/>
    </cofactor>
</comment>
<keyword evidence="5 7" id="KW-0460">Magnesium</keyword>
<dbReference type="InterPro" id="IPR005845">
    <property type="entry name" value="A-D-PHexomutase_a/b/a-II"/>
</dbReference>
<evidence type="ECO:0000256" key="1">
    <source>
        <dbReference type="ARBA" id="ARBA00001946"/>
    </source>
</evidence>
<evidence type="ECO:0000259" key="9">
    <source>
        <dbReference type="Pfam" id="PF02878"/>
    </source>
</evidence>
<feature type="domain" description="Alpha-D-phosphohexomutase alpha/beta/alpha" evidence="11">
    <location>
        <begin position="247"/>
        <end position="353"/>
    </location>
</feature>
<evidence type="ECO:0000313" key="12">
    <source>
        <dbReference type="EMBL" id="AEH50460.1"/>
    </source>
</evidence>
<dbReference type="InterPro" id="IPR016066">
    <property type="entry name" value="A-D-PHexomutase_CS"/>
</dbReference>
<dbReference type="InterPro" id="IPR050060">
    <property type="entry name" value="Phosphoglucosamine_mutase"/>
</dbReference>
<feature type="domain" description="Alpha-D-phosphohexomutase alpha/beta/alpha" evidence="9">
    <location>
        <begin position="3"/>
        <end position="129"/>
    </location>
</feature>
<organism evidence="12 13">
    <name type="scientific">Pseudothermotoga thermarum DSM 5069</name>
    <dbReference type="NCBI Taxonomy" id="688269"/>
    <lineage>
        <taxon>Bacteria</taxon>
        <taxon>Thermotogati</taxon>
        <taxon>Thermotogota</taxon>
        <taxon>Thermotogae</taxon>
        <taxon>Thermotogales</taxon>
        <taxon>Thermotogaceae</taxon>
        <taxon>Pseudothermotoga</taxon>
    </lineage>
</organism>
<dbReference type="Pfam" id="PF02879">
    <property type="entry name" value="PGM_PMM_II"/>
    <property type="match status" value="1"/>
</dbReference>
<dbReference type="InterPro" id="IPR005841">
    <property type="entry name" value="Alpha-D-phosphohexomutase_SF"/>
</dbReference>
<evidence type="ECO:0000259" key="8">
    <source>
        <dbReference type="Pfam" id="PF00408"/>
    </source>
</evidence>
<dbReference type="Pfam" id="PF02878">
    <property type="entry name" value="PGM_PMM_I"/>
    <property type="match status" value="1"/>
</dbReference>
<evidence type="ECO:0000256" key="6">
    <source>
        <dbReference type="ARBA" id="ARBA00023235"/>
    </source>
</evidence>
<dbReference type="PROSITE" id="PS00710">
    <property type="entry name" value="PGM_PMM"/>
    <property type="match status" value="1"/>
</dbReference>
<dbReference type="InterPro" id="IPR006352">
    <property type="entry name" value="GlmM_bact"/>
</dbReference>
<dbReference type="KEGG" id="tta:Theth_0365"/>
<dbReference type="eggNOG" id="COG1109">
    <property type="taxonomic scope" value="Bacteria"/>
</dbReference>
<dbReference type="SUPFAM" id="SSF53738">
    <property type="entry name" value="Phosphoglucomutase, first 3 domains"/>
    <property type="match status" value="3"/>
</dbReference>